<feature type="region of interest" description="Disordered" evidence="1">
    <location>
        <begin position="55"/>
        <end position="86"/>
    </location>
</feature>
<reference evidence="2 3" key="1">
    <citation type="journal article" date="2019" name="BMC Genomics">
        <title>New insights from Opisthorchis felineus genome: update on genomics of the epidemiologically important liver flukes.</title>
        <authorList>
            <person name="Ershov N.I."/>
            <person name="Mordvinov V.A."/>
            <person name="Prokhortchouk E.B."/>
            <person name="Pakharukova M.Y."/>
            <person name="Gunbin K.V."/>
            <person name="Ustyantsev K."/>
            <person name="Genaev M.A."/>
            <person name="Blinov A.G."/>
            <person name="Mazur A."/>
            <person name="Boulygina E."/>
            <person name="Tsygankova S."/>
            <person name="Khrameeva E."/>
            <person name="Chekanov N."/>
            <person name="Fan G."/>
            <person name="Xiao A."/>
            <person name="Zhang H."/>
            <person name="Xu X."/>
            <person name="Yang H."/>
            <person name="Solovyev V."/>
            <person name="Lee S.M."/>
            <person name="Liu X."/>
            <person name="Afonnikov D.A."/>
            <person name="Skryabin K.G."/>
        </authorList>
    </citation>
    <scope>NUCLEOTIDE SEQUENCE [LARGE SCALE GENOMIC DNA]</scope>
    <source>
        <strain evidence="2">AK-0245</strain>
        <tissue evidence="2">Whole organism</tissue>
    </source>
</reference>
<evidence type="ECO:0000256" key="1">
    <source>
        <dbReference type="SAM" id="MobiDB-lite"/>
    </source>
</evidence>
<evidence type="ECO:0000313" key="2">
    <source>
        <dbReference type="EMBL" id="TGZ70846.1"/>
    </source>
</evidence>
<comment type="caution">
    <text evidence="2">The sequence shown here is derived from an EMBL/GenBank/DDBJ whole genome shotgun (WGS) entry which is preliminary data.</text>
</comment>
<dbReference type="PROSITE" id="PS51257">
    <property type="entry name" value="PROKAR_LIPOPROTEIN"/>
    <property type="match status" value="1"/>
</dbReference>
<dbReference type="EMBL" id="SJOL01005071">
    <property type="protein sequence ID" value="TGZ70846.1"/>
    <property type="molecule type" value="Genomic_DNA"/>
</dbReference>
<protein>
    <submittedName>
        <fullName evidence="2">Uncharacterized protein</fullName>
    </submittedName>
</protein>
<keyword evidence="3" id="KW-1185">Reference proteome</keyword>
<accession>A0A4S2M435</accession>
<dbReference type="AlphaFoldDB" id="A0A4S2M435"/>
<dbReference type="Proteomes" id="UP000308267">
    <property type="component" value="Unassembled WGS sequence"/>
</dbReference>
<gene>
    <name evidence="2" type="ORF">CRM22_002962</name>
</gene>
<evidence type="ECO:0000313" key="3">
    <source>
        <dbReference type="Proteomes" id="UP000308267"/>
    </source>
</evidence>
<proteinExistence type="predicted"/>
<sequence length="115" mass="13266">MDMHTRKLSDTSKRLPHLHILGILLVGCGFSKSCLQSRPFNPFIYRELAMQSYERPAPPHWRPSEPSRTENELDEGQAAKMSKPMDEYPRQCGKYFPLNAVNWIGCRPKITPVTH</sequence>
<name>A0A4S2M435_OPIFE</name>
<organism evidence="2 3">
    <name type="scientific">Opisthorchis felineus</name>
    <dbReference type="NCBI Taxonomy" id="147828"/>
    <lineage>
        <taxon>Eukaryota</taxon>
        <taxon>Metazoa</taxon>
        <taxon>Spiralia</taxon>
        <taxon>Lophotrochozoa</taxon>
        <taxon>Platyhelminthes</taxon>
        <taxon>Trematoda</taxon>
        <taxon>Digenea</taxon>
        <taxon>Opisthorchiida</taxon>
        <taxon>Opisthorchiata</taxon>
        <taxon>Opisthorchiidae</taxon>
        <taxon>Opisthorchis</taxon>
    </lineage>
</organism>
<feature type="compositionally biased region" description="Basic and acidic residues" evidence="1">
    <location>
        <begin position="62"/>
        <end position="71"/>
    </location>
</feature>